<comment type="caution">
    <text evidence="7">The sequence shown here is derived from an EMBL/GenBank/DDBJ whole genome shotgun (WGS) entry which is preliminary data.</text>
</comment>
<dbReference type="InterPro" id="IPR011990">
    <property type="entry name" value="TPR-like_helical_dom_sf"/>
</dbReference>
<evidence type="ECO:0000256" key="4">
    <source>
        <dbReference type="ARBA" id="ARBA00023237"/>
    </source>
</evidence>
<gene>
    <name evidence="7" type="ORF">SDC9_52674</name>
</gene>
<dbReference type="InterPro" id="IPR012944">
    <property type="entry name" value="SusD_RagB_dom"/>
</dbReference>
<dbReference type="EMBL" id="VSSQ01001223">
    <property type="protein sequence ID" value="MPM06375.1"/>
    <property type="molecule type" value="Genomic_DNA"/>
</dbReference>
<evidence type="ECO:0000259" key="6">
    <source>
        <dbReference type="Pfam" id="PF14322"/>
    </source>
</evidence>
<feature type="domain" description="SusD-like N-terminal" evidence="6">
    <location>
        <begin position="23"/>
        <end position="210"/>
    </location>
</feature>
<dbReference type="CDD" id="cd08977">
    <property type="entry name" value="SusD"/>
    <property type="match status" value="1"/>
</dbReference>
<proteinExistence type="predicted"/>
<dbReference type="Pfam" id="PF07980">
    <property type="entry name" value="SusD_RagB"/>
    <property type="match status" value="1"/>
</dbReference>
<keyword evidence="4" id="KW-0998">Cell outer membrane</keyword>
<comment type="subcellular location">
    <subcellularLocation>
        <location evidence="1">Cell outer membrane</location>
    </subcellularLocation>
</comment>
<sequence length="505" mass="58205">MIKMKNIILILVGFALVLMSCEKFLEPKSQSDYVPKDVVSLSEALLRQGYPTPGDQSQFLFSLNNLFDDDMDCTRENANHANNPARTEKYKAYYSWHPQMFQITWDLGTYMTTWKAAYERIMGANATLDYVGKVEGSEDEKNYLKGQAYALRAFYYFNLANLWGEPYNHNKSALGVPLMTSSAMTADYPKRNTVDEVYSQIMNDLSEAEKCFESLPANFRFIKDGRINMPVVQLMIARVALFREDWETAKEYSKKVMDGWDLELLDLNSFTPTTAQPYYSFTKFTNPEAVWLYGSAIDVTRYLTDYVYLNPSSTAVIRRIFNASESLLNSFDQNDLRKDYYIIKESSTIANYMAYGKVPVNSSYAVVTTDFGRAIRVSEAYLMYAESCSRLNDPASAIETLERLRRNRYKTGTGYSVPVNSRNGTALLEFIKEERRRELCFEGMRWFDLRRYGMPAFSRNWKENGVITATFSLKEKDPAYTLPIPDDVINRNVNLKQNKLGEAQY</sequence>
<evidence type="ECO:0000313" key="7">
    <source>
        <dbReference type="EMBL" id="MPM06375.1"/>
    </source>
</evidence>
<organism evidence="7">
    <name type="scientific">bioreactor metagenome</name>
    <dbReference type="NCBI Taxonomy" id="1076179"/>
    <lineage>
        <taxon>unclassified sequences</taxon>
        <taxon>metagenomes</taxon>
        <taxon>ecological metagenomes</taxon>
    </lineage>
</organism>
<dbReference type="PROSITE" id="PS51257">
    <property type="entry name" value="PROKAR_LIPOPROTEIN"/>
    <property type="match status" value="1"/>
</dbReference>
<name>A0A644WR58_9ZZZZ</name>
<evidence type="ECO:0000259" key="5">
    <source>
        <dbReference type="Pfam" id="PF07980"/>
    </source>
</evidence>
<reference evidence="7" key="1">
    <citation type="submission" date="2019-08" db="EMBL/GenBank/DDBJ databases">
        <authorList>
            <person name="Kucharzyk K."/>
            <person name="Murdoch R.W."/>
            <person name="Higgins S."/>
            <person name="Loffler F."/>
        </authorList>
    </citation>
    <scope>NUCLEOTIDE SEQUENCE</scope>
</reference>
<feature type="domain" description="RagB/SusD" evidence="5">
    <location>
        <begin position="373"/>
        <end position="498"/>
    </location>
</feature>
<protein>
    <recommendedName>
        <fullName evidence="8">SusD-like protein</fullName>
    </recommendedName>
</protein>
<dbReference type="Gene3D" id="1.25.40.390">
    <property type="match status" value="1"/>
</dbReference>
<evidence type="ECO:0000256" key="3">
    <source>
        <dbReference type="ARBA" id="ARBA00023136"/>
    </source>
</evidence>
<dbReference type="AlphaFoldDB" id="A0A644WR58"/>
<keyword evidence="3" id="KW-0472">Membrane</keyword>
<accession>A0A644WR58</accession>
<evidence type="ECO:0000256" key="2">
    <source>
        <dbReference type="ARBA" id="ARBA00022729"/>
    </source>
</evidence>
<dbReference type="InterPro" id="IPR033985">
    <property type="entry name" value="SusD-like_N"/>
</dbReference>
<dbReference type="GO" id="GO:0009279">
    <property type="term" value="C:cell outer membrane"/>
    <property type="evidence" value="ECO:0007669"/>
    <property type="project" value="UniProtKB-SubCell"/>
</dbReference>
<keyword evidence="2" id="KW-0732">Signal</keyword>
<evidence type="ECO:0000256" key="1">
    <source>
        <dbReference type="ARBA" id="ARBA00004442"/>
    </source>
</evidence>
<evidence type="ECO:0008006" key="8">
    <source>
        <dbReference type="Google" id="ProtNLM"/>
    </source>
</evidence>
<dbReference type="Pfam" id="PF14322">
    <property type="entry name" value="SusD-like_3"/>
    <property type="match status" value="1"/>
</dbReference>
<dbReference type="SUPFAM" id="SSF48452">
    <property type="entry name" value="TPR-like"/>
    <property type="match status" value="1"/>
</dbReference>